<sequence>MIVERETLLK</sequence>
<feature type="non-terminal residue" evidence="1">
    <location>
        <position position="10"/>
    </location>
</feature>
<organism evidence="1 2">
    <name type="scientific">Ooceraea biroi</name>
    <name type="common">Clonal raider ant</name>
    <name type="synonym">Cerapachys biroi</name>
    <dbReference type="NCBI Taxonomy" id="2015173"/>
    <lineage>
        <taxon>Eukaryota</taxon>
        <taxon>Metazoa</taxon>
        <taxon>Ecdysozoa</taxon>
        <taxon>Arthropoda</taxon>
        <taxon>Hexapoda</taxon>
        <taxon>Insecta</taxon>
        <taxon>Pterygota</taxon>
        <taxon>Neoptera</taxon>
        <taxon>Endopterygota</taxon>
        <taxon>Hymenoptera</taxon>
        <taxon>Apocrita</taxon>
        <taxon>Aculeata</taxon>
        <taxon>Formicoidea</taxon>
        <taxon>Formicidae</taxon>
        <taxon>Dorylinae</taxon>
        <taxon>Ooceraea</taxon>
    </lineage>
</organism>
<dbReference type="Proteomes" id="UP000279307">
    <property type="component" value="Chromosome 7"/>
</dbReference>
<evidence type="ECO:0000313" key="1">
    <source>
        <dbReference type="EMBL" id="RLU20824.1"/>
    </source>
</evidence>
<comment type="caution">
    <text evidence="1">The sequence shown here is derived from an EMBL/GenBank/DDBJ whole genome shotgun (WGS) entry which is preliminary data.</text>
</comment>
<reference evidence="1 2" key="1">
    <citation type="journal article" date="2018" name="Genome Res.">
        <title>The genomic architecture and molecular evolution of ant odorant receptors.</title>
        <authorList>
            <person name="McKenzie S.K."/>
            <person name="Kronauer D.J.C."/>
        </authorList>
    </citation>
    <scope>NUCLEOTIDE SEQUENCE [LARGE SCALE GENOMIC DNA]</scope>
    <source>
        <strain evidence="1">Clonal line C1</strain>
    </source>
</reference>
<evidence type="ECO:0000313" key="2">
    <source>
        <dbReference type="Proteomes" id="UP000279307"/>
    </source>
</evidence>
<proteinExistence type="predicted"/>
<dbReference type="EMBL" id="QOIP01000007">
    <property type="protein sequence ID" value="RLU20824.1"/>
    <property type="molecule type" value="Genomic_DNA"/>
</dbReference>
<accession>A0A3L8DK52</accession>
<protein>
    <submittedName>
        <fullName evidence="1">Uncharacterized protein</fullName>
    </submittedName>
</protein>
<gene>
    <name evidence="1" type="ORF">DMN91_007438</name>
</gene>
<name>A0A3L8DK52_OOCBI</name>